<evidence type="ECO:0000313" key="2">
    <source>
        <dbReference type="EMBL" id="RHH21066.1"/>
    </source>
</evidence>
<dbReference type="RefSeq" id="WP_118235424.1">
    <property type="nucleotide sequence ID" value="NZ_QRJH01000001.1"/>
</dbReference>
<reference evidence="2 3" key="1">
    <citation type="submission" date="2018-08" db="EMBL/GenBank/DDBJ databases">
        <title>A genome reference for cultivated species of the human gut microbiota.</title>
        <authorList>
            <person name="Zou Y."/>
            <person name="Xue W."/>
            <person name="Luo G."/>
        </authorList>
    </citation>
    <scope>NUCLEOTIDE SEQUENCE [LARGE SCALE GENOMIC DNA]</scope>
    <source>
        <strain evidence="2 3">AM18-2AC</strain>
    </source>
</reference>
<protein>
    <submittedName>
        <fullName evidence="2">Uncharacterized protein</fullName>
    </submittedName>
</protein>
<gene>
    <name evidence="2" type="ORF">DW222_01115</name>
</gene>
<dbReference type="EMBL" id="QRJH01000001">
    <property type="protein sequence ID" value="RHH21066.1"/>
    <property type="molecule type" value="Genomic_DNA"/>
</dbReference>
<keyword evidence="1" id="KW-0175">Coiled coil</keyword>
<evidence type="ECO:0000313" key="3">
    <source>
        <dbReference type="Proteomes" id="UP000284024"/>
    </source>
</evidence>
<evidence type="ECO:0000256" key="1">
    <source>
        <dbReference type="SAM" id="Coils"/>
    </source>
</evidence>
<accession>A0A414W5N3</accession>
<comment type="caution">
    <text evidence="2">The sequence shown here is derived from an EMBL/GenBank/DDBJ whole genome shotgun (WGS) entry which is preliminary data.</text>
</comment>
<dbReference type="Proteomes" id="UP000284024">
    <property type="component" value="Unassembled WGS sequence"/>
</dbReference>
<proteinExistence type="predicted"/>
<dbReference type="AlphaFoldDB" id="A0A414W5N3"/>
<name>A0A414W5N3_9FIRM</name>
<feature type="coiled-coil region" evidence="1">
    <location>
        <begin position="7"/>
        <end position="34"/>
    </location>
</feature>
<organism evidence="2 3">
    <name type="scientific">Blautia obeum</name>
    <dbReference type="NCBI Taxonomy" id="40520"/>
    <lineage>
        <taxon>Bacteria</taxon>
        <taxon>Bacillati</taxon>
        <taxon>Bacillota</taxon>
        <taxon>Clostridia</taxon>
        <taxon>Lachnospirales</taxon>
        <taxon>Lachnospiraceae</taxon>
        <taxon>Blautia</taxon>
    </lineage>
</organism>
<sequence length="152" mass="18160">MSIEKKINSIKSEIERLENELQELEKENVHFYTLVMYSHDDMLRNYFQISDKAISEAETKRIIQDEYWHYADIYRIGYVLISKETNRKIGDLVALRLIKRNINRCRKQINSFCDLDGLDIFEQQLDKTVEKLNWEINAVVDISDVTFVDFDD</sequence>